<accession>A0A397IPQ8</accession>
<dbReference type="EMBL" id="PQFF01000197">
    <property type="protein sequence ID" value="RHZ75716.1"/>
    <property type="molecule type" value="Genomic_DNA"/>
</dbReference>
<sequence>MEKKIIAKIWNNDQQSMTQEYNNQKSDPIILTRIVSFLTSVILTIAFRAMLQTVHVIAHTQRHERRLEYQRMSSVIPCKNLLSGLHIWNLVIIDNIDFVY</sequence>
<reference evidence="2 3" key="1">
    <citation type="submission" date="2018-08" db="EMBL/GenBank/DDBJ databases">
        <title>Genome and evolution of the arbuscular mycorrhizal fungus Diversispora epigaea (formerly Glomus versiforme) and its bacterial endosymbionts.</title>
        <authorList>
            <person name="Sun X."/>
            <person name="Fei Z."/>
            <person name="Harrison M."/>
        </authorList>
    </citation>
    <scope>NUCLEOTIDE SEQUENCE [LARGE SCALE GENOMIC DNA]</scope>
    <source>
        <strain evidence="2 3">IT104</strain>
    </source>
</reference>
<name>A0A397IPQ8_9GLOM</name>
<keyword evidence="1" id="KW-0472">Membrane</keyword>
<evidence type="ECO:0000313" key="2">
    <source>
        <dbReference type="EMBL" id="RHZ75716.1"/>
    </source>
</evidence>
<keyword evidence="1" id="KW-0812">Transmembrane</keyword>
<protein>
    <submittedName>
        <fullName evidence="2">Uncharacterized protein</fullName>
    </submittedName>
</protein>
<evidence type="ECO:0000256" key="1">
    <source>
        <dbReference type="SAM" id="Phobius"/>
    </source>
</evidence>
<organism evidence="2 3">
    <name type="scientific">Diversispora epigaea</name>
    <dbReference type="NCBI Taxonomy" id="1348612"/>
    <lineage>
        <taxon>Eukaryota</taxon>
        <taxon>Fungi</taxon>
        <taxon>Fungi incertae sedis</taxon>
        <taxon>Mucoromycota</taxon>
        <taxon>Glomeromycotina</taxon>
        <taxon>Glomeromycetes</taxon>
        <taxon>Diversisporales</taxon>
        <taxon>Diversisporaceae</taxon>
        <taxon>Diversispora</taxon>
    </lineage>
</organism>
<gene>
    <name evidence="2" type="ORF">Glove_212g59</name>
</gene>
<dbReference type="AlphaFoldDB" id="A0A397IPQ8"/>
<keyword evidence="3" id="KW-1185">Reference proteome</keyword>
<evidence type="ECO:0000313" key="3">
    <source>
        <dbReference type="Proteomes" id="UP000266861"/>
    </source>
</evidence>
<feature type="transmembrane region" description="Helical" evidence="1">
    <location>
        <begin position="30"/>
        <end position="51"/>
    </location>
</feature>
<dbReference type="Proteomes" id="UP000266861">
    <property type="component" value="Unassembled WGS sequence"/>
</dbReference>
<proteinExistence type="predicted"/>
<keyword evidence="1" id="KW-1133">Transmembrane helix</keyword>
<comment type="caution">
    <text evidence="2">The sequence shown here is derived from an EMBL/GenBank/DDBJ whole genome shotgun (WGS) entry which is preliminary data.</text>
</comment>